<dbReference type="Proteomes" id="UP001642484">
    <property type="component" value="Unassembled WGS sequence"/>
</dbReference>
<feature type="compositionally biased region" description="Low complexity" evidence="1">
    <location>
        <begin position="107"/>
        <end position="125"/>
    </location>
</feature>
<evidence type="ECO:0000313" key="2">
    <source>
        <dbReference type="EMBL" id="CAK9002917.1"/>
    </source>
</evidence>
<dbReference type="EMBL" id="CAXAMN010003113">
    <property type="protein sequence ID" value="CAK9002917.1"/>
    <property type="molecule type" value="Genomic_DNA"/>
</dbReference>
<evidence type="ECO:0000256" key="1">
    <source>
        <dbReference type="SAM" id="MobiDB-lite"/>
    </source>
</evidence>
<evidence type="ECO:0000313" key="3">
    <source>
        <dbReference type="Proteomes" id="UP001642484"/>
    </source>
</evidence>
<name>A0ABP0ILM9_9DINO</name>
<proteinExistence type="predicted"/>
<protein>
    <submittedName>
        <fullName evidence="2">Uncharacterized protein</fullName>
    </submittedName>
</protein>
<feature type="region of interest" description="Disordered" evidence="1">
    <location>
        <begin position="94"/>
        <end position="125"/>
    </location>
</feature>
<reference evidence="2 3" key="1">
    <citation type="submission" date="2024-02" db="EMBL/GenBank/DDBJ databases">
        <authorList>
            <person name="Chen Y."/>
            <person name="Shah S."/>
            <person name="Dougan E. K."/>
            <person name="Thang M."/>
            <person name="Chan C."/>
        </authorList>
    </citation>
    <scope>NUCLEOTIDE SEQUENCE [LARGE SCALE GENOMIC DNA]</scope>
</reference>
<organism evidence="2 3">
    <name type="scientific">Durusdinium trenchii</name>
    <dbReference type="NCBI Taxonomy" id="1381693"/>
    <lineage>
        <taxon>Eukaryota</taxon>
        <taxon>Sar</taxon>
        <taxon>Alveolata</taxon>
        <taxon>Dinophyceae</taxon>
        <taxon>Suessiales</taxon>
        <taxon>Symbiodiniaceae</taxon>
        <taxon>Durusdinium</taxon>
    </lineage>
</organism>
<keyword evidence="3" id="KW-1185">Reference proteome</keyword>
<sequence length="125" mass="13266">MIRYSRSKGSIPRHQLVFLLDETSTKAPAAQKFKMQAGAGRIQKRVLERGKEAVGYKSEALGEGRGRCLDTEAEELLPQGVDLEYHTGHVETSHLAEEAAADDVSGSEEGTGSSSSSGVSSGTAE</sequence>
<accession>A0ABP0ILM9</accession>
<gene>
    <name evidence="2" type="ORF">CCMP2556_LOCUS7064</name>
</gene>
<comment type="caution">
    <text evidence="2">The sequence shown here is derived from an EMBL/GenBank/DDBJ whole genome shotgun (WGS) entry which is preliminary data.</text>
</comment>